<reference evidence="5" key="1">
    <citation type="submission" date="2025-08" db="UniProtKB">
        <authorList>
            <consortium name="Ensembl"/>
        </authorList>
    </citation>
    <scope>IDENTIFICATION</scope>
</reference>
<sequence>CLGLHSNCSKLVWYPGLPDAPRLTTPKEPVVEGTPVELGCSAPSYCDTHPPTVTWTPALGLSTQLQKKNTVTSTLTFNVSHLHHGNNVSCTAAYYIPSGNKTVTSTRYQLSISSNEYYSYSPALGSGGGTPFVTSGEGSITGVKVWEQPGNHITGFQLRYGTRWDRAVGRVVHAPLRLDLFEGETITQVSGKYHTSNYIYQLIFGTSRGRSLIAGQPVENSFNLYPEHAEAELRLLSGRFDSAGITSLGAHWGLAPDGANPQWAQYFLTK</sequence>
<dbReference type="InterPro" id="IPR013783">
    <property type="entry name" value="Ig-like_fold"/>
</dbReference>
<dbReference type="SUPFAM" id="SSF51101">
    <property type="entry name" value="Mannose-binding lectins"/>
    <property type="match status" value="1"/>
</dbReference>
<evidence type="ECO:0000313" key="6">
    <source>
        <dbReference type="Proteomes" id="UP000694546"/>
    </source>
</evidence>
<name>A0A8C5B2Y5_GADMO</name>
<dbReference type="PANTHER" id="PTHR33589">
    <property type="entry name" value="OS11G0524900 PROTEIN"/>
    <property type="match status" value="1"/>
</dbReference>
<dbReference type="InterPro" id="IPR036404">
    <property type="entry name" value="Jacalin-like_lectin_dom_sf"/>
</dbReference>
<dbReference type="InterPro" id="IPR052321">
    <property type="entry name" value="PolyBind_ProtTraffic"/>
</dbReference>
<gene>
    <name evidence="5" type="primary">LOC115546162</name>
</gene>
<dbReference type="Pfam" id="PF01419">
    <property type="entry name" value="Jacalin"/>
    <property type="match status" value="1"/>
</dbReference>
<reference evidence="5" key="2">
    <citation type="submission" date="2025-09" db="UniProtKB">
        <authorList>
            <consortium name="Ensembl"/>
        </authorList>
    </citation>
    <scope>IDENTIFICATION</scope>
</reference>
<evidence type="ECO:0000256" key="1">
    <source>
        <dbReference type="ARBA" id="ARBA00022729"/>
    </source>
</evidence>
<evidence type="ECO:0000259" key="3">
    <source>
        <dbReference type="PROSITE" id="PS50835"/>
    </source>
</evidence>
<dbReference type="InterPro" id="IPR001229">
    <property type="entry name" value="Jacalin-like_lectin_dom"/>
</dbReference>
<evidence type="ECO:0000313" key="5">
    <source>
        <dbReference type="Ensembl" id="ENSGMOP00000041119.1"/>
    </source>
</evidence>
<feature type="domain" description="Ig-like" evidence="3">
    <location>
        <begin position="21"/>
        <end position="111"/>
    </location>
</feature>
<dbReference type="Ensembl" id="ENSGMOT00000065783.1">
    <property type="protein sequence ID" value="ENSGMOP00000041119.1"/>
    <property type="gene ID" value="ENSGMOG00000035907.1"/>
</dbReference>
<dbReference type="SUPFAM" id="SSF48726">
    <property type="entry name" value="Immunoglobulin"/>
    <property type="match status" value="1"/>
</dbReference>
<dbReference type="PROSITE" id="PS50835">
    <property type="entry name" value="IG_LIKE"/>
    <property type="match status" value="1"/>
</dbReference>
<feature type="domain" description="Jacalin-type lectin" evidence="4">
    <location>
        <begin position="118"/>
        <end position="254"/>
    </location>
</feature>
<dbReference type="InterPro" id="IPR007110">
    <property type="entry name" value="Ig-like_dom"/>
</dbReference>
<keyword evidence="2" id="KW-0430">Lectin</keyword>
<evidence type="ECO:0000256" key="2">
    <source>
        <dbReference type="ARBA" id="ARBA00022734"/>
    </source>
</evidence>
<protein>
    <submittedName>
        <fullName evidence="5">Zymogen granule membrane protein 16-like</fullName>
    </submittedName>
</protein>
<dbReference type="SMART" id="SM00915">
    <property type="entry name" value="Jacalin"/>
    <property type="match status" value="1"/>
</dbReference>
<dbReference type="PANTHER" id="PTHR33589:SF3">
    <property type="entry name" value="ZYMOGEN GRANULE MEMBRANE PROTEIN 16-LIKE"/>
    <property type="match status" value="1"/>
</dbReference>
<dbReference type="Gene3D" id="2.100.10.30">
    <property type="entry name" value="Jacalin-like lectin domain"/>
    <property type="match status" value="1"/>
</dbReference>
<organism evidence="5 6">
    <name type="scientific">Gadus morhua</name>
    <name type="common">Atlantic cod</name>
    <dbReference type="NCBI Taxonomy" id="8049"/>
    <lineage>
        <taxon>Eukaryota</taxon>
        <taxon>Metazoa</taxon>
        <taxon>Chordata</taxon>
        <taxon>Craniata</taxon>
        <taxon>Vertebrata</taxon>
        <taxon>Euteleostomi</taxon>
        <taxon>Actinopterygii</taxon>
        <taxon>Neopterygii</taxon>
        <taxon>Teleostei</taxon>
        <taxon>Neoteleostei</taxon>
        <taxon>Acanthomorphata</taxon>
        <taxon>Zeiogadaria</taxon>
        <taxon>Gadariae</taxon>
        <taxon>Gadiformes</taxon>
        <taxon>Gadoidei</taxon>
        <taxon>Gadidae</taxon>
        <taxon>Gadus</taxon>
    </lineage>
</organism>
<dbReference type="AlphaFoldDB" id="A0A8C5B2Y5"/>
<dbReference type="PROSITE" id="PS51752">
    <property type="entry name" value="JACALIN_LECTIN"/>
    <property type="match status" value="1"/>
</dbReference>
<proteinExistence type="predicted"/>
<dbReference type="GO" id="GO:0030246">
    <property type="term" value="F:carbohydrate binding"/>
    <property type="evidence" value="ECO:0007669"/>
    <property type="project" value="UniProtKB-KW"/>
</dbReference>
<dbReference type="InterPro" id="IPR036179">
    <property type="entry name" value="Ig-like_dom_sf"/>
</dbReference>
<keyword evidence="6" id="KW-1185">Reference proteome</keyword>
<dbReference type="Gene3D" id="2.60.40.10">
    <property type="entry name" value="Immunoglobulins"/>
    <property type="match status" value="1"/>
</dbReference>
<dbReference type="Proteomes" id="UP000694546">
    <property type="component" value="Chromosome 6"/>
</dbReference>
<evidence type="ECO:0000259" key="4">
    <source>
        <dbReference type="PROSITE" id="PS51752"/>
    </source>
</evidence>
<dbReference type="GeneTree" id="ENSGT00940000164478"/>
<keyword evidence="1" id="KW-0732">Signal</keyword>
<accession>A0A8C5B2Y5</accession>